<dbReference type="GO" id="GO:0003677">
    <property type="term" value="F:DNA binding"/>
    <property type="evidence" value="ECO:0007669"/>
    <property type="project" value="UniProtKB-KW"/>
</dbReference>
<proteinExistence type="predicted"/>
<keyword evidence="1" id="KW-0678">Repressor</keyword>
<evidence type="ECO:0000313" key="7">
    <source>
        <dbReference type="Proteomes" id="UP000236488"/>
    </source>
</evidence>
<dbReference type="GO" id="GO:0003700">
    <property type="term" value="F:DNA-binding transcription factor activity"/>
    <property type="evidence" value="ECO:0007669"/>
    <property type="project" value="InterPro"/>
</dbReference>
<evidence type="ECO:0000256" key="3">
    <source>
        <dbReference type="ARBA" id="ARBA00023125"/>
    </source>
</evidence>
<organism evidence="6 7">
    <name type="scientific">Rubneribacter badeniensis</name>
    <dbReference type="NCBI Taxonomy" id="2070688"/>
    <lineage>
        <taxon>Bacteria</taxon>
        <taxon>Bacillati</taxon>
        <taxon>Actinomycetota</taxon>
        <taxon>Coriobacteriia</taxon>
        <taxon>Eggerthellales</taxon>
        <taxon>Eggerthellaceae</taxon>
        <taxon>Rubneribacter</taxon>
    </lineage>
</organism>
<sequence length="288" mass="32239">MSRAGILNYAPRVESTVDRGRAMRNDLLSIGEVANLKGVSVKALRYYERVGVLRPAYVNPETGYRYYTMRQMGELDVIVSCVQLGVPLRELSGYVSDQGVMDVSALLDRARDLAAKKLRETEAILMTLDEYREGSAAQNACRLLPAPYERILGARTFLSSPWSEDGFDARRYAKAATGLYVRAREVGLVPLFLQGMMWRADGQTGERSWQVVLEARPLPGEASRVPLVELPDGRVYAGHRIEGETLEQCFRAAFDEARKPVGDEVLLAFEVWDAELRFGRTTLEVLRG</sequence>
<evidence type="ECO:0000313" key="6">
    <source>
        <dbReference type="EMBL" id="PNV65967.1"/>
    </source>
</evidence>
<keyword evidence="2" id="KW-0805">Transcription regulation</keyword>
<evidence type="ECO:0000256" key="2">
    <source>
        <dbReference type="ARBA" id="ARBA00023015"/>
    </source>
</evidence>
<keyword evidence="7" id="KW-1185">Reference proteome</keyword>
<dbReference type="Proteomes" id="UP000236488">
    <property type="component" value="Unassembled WGS sequence"/>
</dbReference>
<evidence type="ECO:0000256" key="4">
    <source>
        <dbReference type="ARBA" id="ARBA00023163"/>
    </source>
</evidence>
<keyword evidence="4" id="KW-0804">Transcription</keyword>
<dbReference type="InterPro" id="IPR047057">
    <property type="entry name" value="MerR_fam"/>
</dbReference>
<dbReference type="InterPro" id="IPR009061">
    <property type="entry name" value="DNA-bd_dom_put_sf"/>
</dbReference>
<dbReference type="InterPro" id="IPR000551">
    <property type="entry name" value="MerR-type_HTH_dom"/>
</dbReference>
<dbReference type="PANTHER" id="PTHR30204">
    <property type="entry name" value="REDOX-CYCLING DRUG-SENSING TRANSCRIPTIONAL ACTIVATOR SOXR"/>
    <property type="match status" value="1"/>
</dbReference>
<name>A0A2K2U6M5_9ACTN</name>
<gene>
    <name evidence="6" type="ORF">C2L80_03620</name>
</gene>
<reference evidence="6 7" key="1">
    <citation type="journal article" date="2018" name="Int. J. Syst. Evol. Microbiol.">
        <title>Rubneribacter badeniensis gen. nov., sp. nov. and Enteroscipio rubneri gen. nov., sp. nov., new members of the Eggerthellaceae isolated from human faeces.</title>
        <authorList>
            <person name="Danylec N."/>
            <person name="Gobl A."/>
            <person name="Stoll D.A."/>
            <person name="Hetzer B."/>
            <person name="Kulling S.E."/>
            <person name="Huch M."/>
        </authorList>
    </citation>
    <scope>NUCLEOTIDE SEQUENCE [LARGE SCALE GENOMIC DNA]</scope>
    <source>
        <strain evidence="6 7">ResAG-85</strain>
    </source>
</reference>
<accession>A0A2K2U6M5</accession>
<dbReference type="PANTHER" id="PTHR30204:SF69">
    <property type="entry name" value="MERR-FAMILY TRANSCRIPTIONAL REGULATOR"/>
    <property type="match status" value="1"/>
</dbReference>
<dbReference type="Gene3D" id="1.10.1660.10">
    <property type="match status" value="1"/>
</dbReference>
<comment type="caution">
    <text evidence="6">The sequence shown here is derived from an EMBL/GenBank/DDBJ whole genome shotgun (WGS) entry which is preliminary data.</text>
</comment>
<evidence type="ECO:0000259" key="5">
    <source>
        <dbReference type="PROSITE" id="PS50937"/>
    </source>
</evidence>
<feature type="domain" description="HTH merR-type" evidence="5">
    <location>
        <begin position="27"/>
        <end position="97"/>
    </location>
</feature>
<dbReference type="Pfam" id="PF13411">
    <property type="entry name" value="MerR_1"/>
    <property type="match status" value="1"/>
</dbReference>
<evidence type="ECO:0000256" key="1">
    <source>
        <dbReference type="ARBA" id="ARBA00022491"/>
    </source>
</evidence>
<dbReference type="SMART" id="SM00422">
    <property type="entry name" value="HTH_MERR"/>
    <property type="match status" value="1"/>
</dbReference>
<dbReference type="PROSITE" id="PS50937">
    <property type="entry name" value="HTH_MERR_2"/>
    <property type="match status" value="1"/>
</dbReference>
<dbReference type="AlphaFoldDB" id="A0A2K2U6M5"/>
<dbReference type="EMBL" id="PPEL01000011">
    <property type="protein sequence ID" value="PNV65967.1"/>
    <property type="molecule type" value="Genomic_DNA"/>
</dbReference>
<keyword evidence="3" id="KW-0238">DNA-binding</keyword>
<protein>
    <recommendedName>
        <fullName evidence="5">HTH merR-type domain-containing protein</fullName>
    </recommendedName>
</protein>
<dbReference type="SUPFAM" id="SSF46955">
    <property type="entry name" value="Putative DNA-binding domain"/>
    <property type="match status" value="1"/>
</dbReference>